<dbReference type="AlphaFoldDB" id="A0A0D0H7G3"/>
<dbReference type="EMBL" id="JXSQ01000004">
    <property type="protein sequence ID" value="KIP53125.1"/>
    <property type="molecule type" value="Genomic_DNA"/>
</dbReference>
<evidence type="ECO:0000313" key="2">
    <source>
        <dbReference type="Proteomes" id="UP000032120"/>
    </source>
</evidence>
<dbReference type="Gene3D" id="3.30.420.150">
    <property type="entry name" value="Exopolyphosphatase. Domain 2"/>
    <property type="match status" value="1"/>
</dbReference>
<comment type="caution">
    <text evidence="1">The sequence shown here is derived from an EMBL/GenBank/DDBJ whole genome shotgun (WGS) entry which is preliminary data.</text>
</comment>
<dbReference type="Proteomes" id="UP000032120">
    <property type="component" value="Unassembled WGS sequence"/>
</dbReference>
<keyword evidence="2" id="KW-1185">Reference proteome</keyword>
<name>A0A0D0H7G3_9MICO</name>
<organism evidence="1 2">
    <name type="scientific">Leucobacter komagatae</name>
    <dbReference type="NCBI Taxonomy" id="55969"/>
    <lineage>
        <taxon>Bacteria</taxon>
        <taxon>Bacillati</taxon>
        <taxon>Actinomycetota</taxon>
        <taxon>Actinomycetes</taxon>
        <taxon>Micrococcales</taxon>
        <taxon>Microbacteriaceae</taxon>
        <taxon>Leucobacter</taxon>
    </lineage>
</organism>
<reference evidence="1 2" key="1">
    <citation type="submission" date="2015-01" db="EMBL/GenBank/DDBJ databases">
        <title>Draft genome sequence of Leucobacter komagatae strain VKM ST2845.</title>
        <authorList>
            <person name="Karlyshev A.V."/>
            <person name="Kudryashova E.B."/>
        </authorList>
    </citation>
    <scope>NUCLEOTIDE SEQUENCE [LARGE SCALE GENOMIC DNA]</scope>
    <source>
        <strain evidence="1 2">VKM ST2845</strain>
    </source>
</reference>
<sequence length="60" mass="6511">MRFHIGIATISGNAVVLRTAMKVFNVSTLTISPWALREGIVLRYIDALDGRGADPIPDAE</sequence>
<proteinExistence type="predicted"/>
<dbReference type="InterPro" id="IPR043129">
    <property type="entry name" value="ATPase_NBD"/>
</dbReference>
<protein>
    <submittedName>
        <fullName evidence="1">Uncharacterized protein</fullName>
    </submittedName>
</protein>
<dbReference type="RefSeq" id="WP_042543266.1">
    <property type="nucleotide sequence ID" value="NZ_JXSQ01000004.1"/>
</dbReference>
<dbReference type="SUPFAM" id="SSF53067">
    <property type="entry name" value="Actin-like ATPase domain"/>
    <property type="match status" value="1"/>
</dbReference>
<evidence type="ECO:0000313" key="1">
    <source>
        <dbReference type="EMBL" id="KIP53125.1"/>
    </source>
</evidence>
<accession>A0A0D0H7G3</accession>
<gene>
    <name evidence="1" type="ORF">SD72_04615</name>
</gene>